<dbReference type="InterPro" id="IPR014144">
    <property type="entry name" value="LigD_PE_domain"/>
</dbReference>
<evidence type="ECO:0000256" key="1">
    <source>
        <dbReference type="SAM" id="MobiDB-lite"/>
    </source>
</evidence>
<dbReference type="AlphaFoldDB" id="A0A5B8XS48"/>
<dbReference type="KEGG" id="bbae:FRD01_14110"/>
<dbReference type="Pfam" id="PF13298">
    <property type="entry name" value="LigD_N"/>
    <property type="match status" value="1"/>
</dbReference>
<dbReference type="EMBL" id="CP042467">
    <property type="protein sequence ID" value="QED28345.1"/>
    <property type="molecule type" value="Genomic_DNA"/>
</dbReference>
<dbReference type="RefSeq" id="WP_146960688.1">
    <property type="nucleotide sequence ID" value="NZ_CP042467.1"/>
</dbReference>
<dbReference type="OrthoDB" id="9802472at2"/>
<organism evidence="3 4">
    <name type="scientific">Microvenator marinus</name>
    <dbReference type="NCBI Taxonomy" id="2600177"/>
    <lineage>
        <taxon>Bacteria</taxon>
        <taxon>Deltaproteobacteria</taxon>
        <taxon>Bradymonadales</taxon>
        <taxon>Microvenatoraceae</taxon>
        <taxon>Microvenator</taxon>
    </lineage>
</organism>
<protein>
    <submittedName>
        <fullName evidence="3">DNA ligase</fullName>
    </submittedName>
</protein>
<dbReference type="Proteomes" id="UP000321595">
    <property type="component" value="Chromosome"/>
</dbReference>
<dbReference type="PANTHER" id="PTHR39465">
    <property type="entry name" value="DNA LIGASE D, 3'-PHOSPHOESTERASE DOMAIN"/>
    <property type="match status" value="1"/>
</dbReference>
<name>A0A5B8XS48_9DELT</name>
<evidence type="ECO:0000313" key="3">
    <source>
        <dbReference type="EMBL" id="QED28345.1"/>
    </source>
</evidence>
<proteinExistence type="predicted"/>
<accession>A0A5B8XS48</accession>
<dbReference type="PANTHER" id="PTHR39465:SF1">
    <property type="entry name" value="DNA LIGASE D 3'-PHOSPHOESTERASE DOMAIN-CONTAINING PROTEIN"/>
    <property type="match status" value="1"/>
</dbReference>
<reference evidence="3 4" key="1">
    <citation type="submission" date="2019-08" db="EMBL/GenBank/DDBJ databases">
        <authorList>
            <person name="Liang Q."/>
        </authorList>
    </citation>
    <scope>NUCLEOTIDE SEQUENCE [LARGE SCALE GENOMIC DNA]</scope>
    <source>
        <strain evidence="3 4">V1718</strain>
    </source>
</reference>
<sequence length="156" mass="17662">MRFSIQKHEAIDLHYVLRLEVGDQIRSWAVPRGPSPDPRVKRLAIPVEESCALDFEGIYPPGSTDKIIVWDTGEYTPFELDGEPMSVEESLSEGKLEFTLHGQKLQGGFQLLRIDDPDERWLLMKNSDEKATSRRNPVVSQPLSVVSGRDVSEVKE</sequence>
<keyword evidence="3" id="KW-0436">Ligase</keyword>
<gene>
    <name evidence="3" type="ORF">FRD01_14110</name>
</gene>
<dbReference type="GO" id="GO:0016874">
    <property type="term" value="F:ligase activity"/>
    <property type="evidence" value="ECO:0007669"/>
    <property type="project" value="UniProtKB-KW"/>
</dbReference>
<keyword evidence="4" id="KW-1185">Reference proteome</keyword>
<feature type="compositionally biased region" description="Polar residues" evidence="1">
    <location>
        <begin position="134"/>
        <end position="144"/>
    </location>
</feature>
<evidence type="ECO:0000259" key="2">
    <source>
        <dbReference type="Pfam" id="PF13298"/>
    </source>
</evidence>
<evidence type="ECO:0000313" key="4">
    <source>
        <dbReference type="Proteomes" id="UP000321595"/>
    </source>
</evidence>
<feature type="domain" description="DNA ligase D 3'-phosphoesterase" evidence="2">
    <location>
        <begin position="6"/>
        <end position="113"/>
    </location>
</feature>
<feature type="region of interest" description="Disordered" evidence="1">
    <location>
        <begin position="125"/>
        <end position="156"/>
    </location>
</feature>